<protein>
    <submittedName>
        <fullName evidence="1">Uncharacterized protein</fullName>
    </submittedName>
</protein>
<dbReference type="RefSeq" id="WP_126989324.1">
    <property type="nucleotide sequence ID" value="NZ_JTFC01000008.1"/>
</dbReference>
<proteinExistence type="predicted"/>
<reference evidence="1 2" key="1">
    <citation type="submission" date="2014-11" db="EMBL/GenBank/DDBJ databases">
        <title>Genome sequence and analysis of novel Kurthia sp.</title>
        <authorList>
            <person name="Lawson J.N."/>
            <person name="Gonzalez J.E."/>
            <person name="Rinauldi L."/>
            <person name="Xuan Z."/>
            <person name="Firman A."/>
            <person name="Shaddox L."/>
            <person name="Trudeau A."/>
            <person name="Shah S."/>
            <person name="Reiman D."/>
        </authorList>
    </citation>
    <scope>NUCLEOTIDE SEQUENCE [LARGE SCALE GENOMIC DNA]</scope>
    <source>
        <strain evidence="1 2">3B1D</strain>
    </source>
</reference>
<dbReference type="EMBL" id="JTFC01000008">
    <property type="protein sequence ID" value="RUS57990.1"/>
    <property type="molecule type" value="Genomic_DNA"/>
</dbReference>
<comment type="caution">
    <text evidence="1">The sequence shown here is derived from an EMBL/GenBank/DDBJ whole genome shotgun (WGS) entry which is preliminary data.</text>
</comment>
<dbReference type="AlphaFoldDB" id="A0A433RXH0"/>
<organism evidence="1 2">
    <name type="scientific">Candidatus Kurthia intestinigallinarum</name>
    <dbReference type="NCBI Taxonomy" id="1562256"/>
    <lineage>
        <taxon>Bacteria</taxon>
        <taxon>Bacillati</taxon>
        <taxon>Bacillota</taxon>
        <taxon>Bacilli</taxon>
        <taxon>Bacillales</taxon>
        <taxon>Caryophanaceae</taxon>
        <taxon>Kurthia</taxon>
    </lineage>
</organism>
<evidence type="ECO:0000313" key="1">
    <source>
        <dbReference type="EMBL" id="RUS57990.1"/>
    </source>
</evidence>
<gene>
    <name evidence="1" type="ORF">QI30_02220</name>
</gene>
<dbReference type="Proteomes" id="UP000288623">
    <property type="component" value="Unassembled WGS sequence"/>
</dbReference>
<name>A0A433RXH0_9BACL</name>
<evidence type="ECO:0000313" key="2">
    <source>
        <dbReference type="Proteomes" id="UP000288623"/>
    </source>
</evidence>
<sequence length="66" mass="7764">MIEAGRLVLLESDMQSIHFLSVEMVAKYEELKAAYIESLNSFSYEEVYQRSNHILAFHHFQSQKII</sequence>
<keyword evidence="2" id="KW-1185">Reference proteome</keyword>
<accession>A0A433RXH0</accession>